<dbReference type="Pfam" id="PF02847">
    <property type="entry name" value="MA3"/>
    <property type="match status" value="1"/>
</dbReference>
<dbReference type="EC" id="3.6.4.13" evidence="4"/>
<dbReference type="PROSITE" id="PS51194">
    <property type="entry name" value="HELICASE_CTER"/>
    <property type="match status" value="1"/>
</dbReference>
<dbReference type="Pfam" id="PF22527">
    <property type="entry name" value="DEXQc_Suv3"/>
    <property type="match status" value="1"/>
</dbReference>
<dbReference type="PANTHER" id="PTHR12131:SF1">
    <property type="entry name" value="ATP-DEPENDENT RNA HELICASE SUPV3L1, MITOCHONDRIAL-RELATED"/>
    <property type="match status" value="1"/>
</dbReference>
<keyword evidence="9" id="KW-0809">Transit peptide</keyword>
<evidence type="ECO:0000256" key="3">
    <source>
        <dbReference type="ARBA" id="ARBA00004305"/>
    </source>
</evidence>
<evidence type="ECO:0000256" key="10">
    <source>
        <dbReference type="ARBA" id="ARBA00023128"/>
    </source>
</evidence>
<dbReference type="Pfam" id="PF18147">
    <property type="entry name" value="Suv3_C_1"/>
    <property type="match status" value="1"/>
</dbReference>
<dbReference type="Gene3D" id="1.25.40.180">
    <property type="match status" value="1"/>
</dbReference>
<dbReference type="GO" id="GO:0000965">
    <property type="term" value="P:mitochondrial RNA 3'-end processing"/>
    <property type="evidence" value="ECO:0007669"/>
    <property type="project" value="TreeGrafter"/>
</dbReference>
<feature type="region of interest" description="Disordered" evidence="12">
    <location>
        <begin position="988"/>
        <end position="1011"/>
    </location>
</feature>
<dbReference type="InterPro" id="IPR014001">
    <property type="entry name" value="Helicase_ATP-bd"/>
</dbReference>
<dbReference type="PROSITE" id="PS51366">
    <property type="entry name" value="MI"/>
    <property type="match status" value="1"/>
</dbReference>
<evidence type="ECO:0000256" key="9">
    <source>
        <dbReference type="ARBA" id="ARBA00022946"/>
    </source>
</evidence>
<dbReference type="InterPro" id="IPR001650">
    <property type="entry name" value="Helicase_C-like"/>
</dbReference>
<keyword evidence="6" id="KW-0378">Hydrolase</keyword>
<dbReference type="Pfam" id="PF12513">
    <property type="entry name" value="SUV3_C"/>
    <property type="match status" value="1"/>
</dbReference>
<dbReference type="AlphaFoldDB" id="A0A507CTZ7"/>
<dbReference type="SMART" id="SM00544">
    <property type="entry name" value="MA3"/>
    <property type="match status" value="1"/>
</dbReference>
<comment type="cofactor">
    <cofactor evidence="1">
        <name>Mn(2+)</name>
        <dbReference type="ChEBI" id="CHEBI:29035"/>
    </cofactor>
</comment>
<feature type="domain" description="MI" evidence="15">
    <location>
        <begin position="113"/>
        <end position="235"/>
    </location>
</feature>
<protein>
    <recommendedName>
        <fullName evidence="4">RNA helicase</fullName>
        <ecNumber evidence="4">3.6.4.13</ecNumber>
    </recommendedName>
</protein>
<feature type="compositionally biased region" description="Basic and acidic residues" evidence="12">
    <location>
        <begin position="12"/>
        <end position="21"/>
    </location>
</feature>
<comment type="caution">
    <text evidence="16">The sequence shown here is derived from an EMBL/GenBank/DDBJ whole genome shotgun (WGS) entry which is preliminary data.</text>
</comment>
<dbReference type="GO" id="GO:0016787">
    <property type="term" value="F:hydrolase activity"/>
    <property type="evidence" value="ECO:0007669"/>
    <property type="project" value="UniProtKB-KW"/>
</dbReference>
<evidence type="ECO:0000256" key="6">
    <source>
        <dbReference type="ARBA" id="ARBA00022801"/>
    </source>
</evidence>
<dbReference type="GO" id="GO:0003724">
    <property type="term" value="F:RNA helicase activity"/>
    <property type="evidence" value="ECO:0007669"/>
    <property type="project" value="UniProtKB-EC"/>
</dbReference>
<dbReference type="SMART" id="SM00490">
    <property type="entry name" value="HELICc"/>
    <property type="match status" value="1"/>
</dbReference>
<comment type="cofactor">
    <cofactor evidence="2">
        <name>Mg(2+)</name>
        <dbReference type="ChEBI" id="CHEBI:18420"/>
    </cofactor>
</comment>
<dbReference type="GO" id="GO:0005524">
    <property type="term" value="F:ATP binding"/>
    <property type="evidence" value="ECO:0007669"/>
    <property type="project" value="UniProtKB-KW"/>
</dbReference>
<evidence type="ECO:0000256" key="5">
    <source>
        <dbReference type="ARBA" id="ARBA00022741"/>
    </source>
</evidence>
<dbReference type="InterPro" id="IPR044774">
    <property type="entry name" value="Suv3_DEXQc"/>
</dbReference>
<dbReference type="InterPro" id="IPR016024">
    <property type="entry name" value="ARM-type_fold"/>
</dbReference>
<sequence>MGEQLGRPSRGTKPEICDHSKFGSVSSAMKRDTDPATVRLGPGTGMATGNYQFLRTAKGWKIVRRGSEPAGPRAMDDALPPAADVNSRAAPVAKLTTTSATAPVTASKLSKEAATRKIDAMIEEFYSNFDPAEAGADFKDLGDGEYHSQAISAILEKVSEKKRNDYIKTADLLVHLAKNDIVTADVIVACLTRHVEAIEDISVDVPEIFKNVAILLSRLLYTGAIRLSQIPLICSGIIDSPARIPPAPKLLGETLYETKKEYGPDTYNTLIKAITSSGNEAGFDLRELFPGNKRSDVVATEFLEKFVKYRWPVLGRSKRSCADDKQGHNSGDIGLAMYVASRRGVCKSGAGAGAGGCPIILRILPFANPIPTIAPSPACQGDAFLLHRRRRHSLSNTGPRMSTDEEQRHTDIRSYLYNFKSLPRIRQKCAILGVDDQYDVLMKAYIKHLLNDKLEDLSVSDFMEMSSFNPRSFDRLLLPSFYKFCVKNGNSKSFLDMIYQLSNWKDPSQWFPNAREMTRHFHLHVGPTNSGKTYQALQRLSHATSGAYLGPLRLLAHEIYDRLNTQNVPCSLITGEERRQVNDAKVQSCTVEMAPLNRKLDVAVIDEAQLMADEQRGWAWTNALLGIQASEIHVCGDPSIINRITQMTRITDDALTVHSYDRLTSLTLLPKSLNGKMKMIKKGDCVITFSRLNIFLLKHQIEKITGLRCAIIYGGLPPEIRAEQARLFNDPESGYDVLVASDAVGMGLNLNIKRILFERLHKSNGNELQPLSFSQVKQIAGRAGRYKTLYPDGEVTTLEEEDYTHLQKSLASPVVPVRTAGLHPLIEQVENFRSRLPSSIPLATLLDYFEHLALANLSAGYFLCNLRVQKALATILEPLKMPFQDRYAMILAPVNPDDARVVHAMHAFAYAHSRGEELRLGDVVPKPTSYDKGHEQLRFLESTHKIITLFLWLSYRFPQTFVDTDSAFALKYHYEEMINDTLANVRNARRRRGPRGSDGDESKEEFDETVQNGRKARLVALSQVLE</sequence>
<keyword evidence="8" id="KW-0067">ATP-binding</keyword>
<dbReference type="InterPro" id="IPR022192">
    <property type="entry name" value="SUV3_C"/>
</dbReference>
<dbReference type="Proteomes" id="UP000320475">
    <property type="component" value="Unassembled WGS sequence"/>
</dbReference>
<keyword evidence="5" id="KW-0547">Nucleotide-binding</keyword>
<evidence type="ECO:0000256" key="11">
    <source>
        <dbReference type="ARBA" id="ARBA00047984"/>
    </source>
</evidence>
<dbReference type="Gene3D" id="1.20.272.40">
    <property type="match status" value="1"/>
</dbReference>
<comment type="subcellular location">
    <subcellularLocation>
        <location evidence="3">Mitochondrion matrix</location>
    </subcellularLocation>
</comment>
<dbReference type="Pfam" id="PF00271">
    <property type="entry name" value="Helicase_C"/>
    <property type="match status" value="1"/>
</dbReference>
<keyword evidence="10" id="KW-0496">Mitochondrion</keyword>
<evidence type="ECO:0000256" key="2">
    <source>
        <dbReference type="ARBA" id="ARBA00001946"/>
    </source>
</evidence>
<dbReference type="PROSITE" id="PS51192">
    <property type="entry name" value="HELICASE_ATP_BIND_1"/>
    <property type="match status" value="1"/>
</dbReference>
<feature type="domain" description="Helicase ATP-binding" evidence="13">
    <location>
        <begin position="513"/>
        <end position="630"/>
    </location>
</feature>
<feature type="domain" description="Helicase C-terminal" evidence="14">
    <location>
        <begin position="672"/>
        <end position="833"/>
    </location>
</feature>
<dbReference type="FunFam" id="3.40.50.300:FF:000957">
    <property type="entry name" value="ATP-dependent RNA helicase SUV3L, mitochondrial"/>
    <property type="match status" value="1"/>
</dbReference>
<gene>
    <name evidence="16" type="ORF">SeLEV6574_g05502</name>
</gene>
<comment type="catalytic activity">
    <reaction evidence="11">
        <text>ATP + H2O = ADP + phosphate + H(+)</text>
        <dbReference type="Rhea" id="RHEA:13065"/>
        <dbReference type="ChEBI" id="CHEBI:15377"/>
        <dbReference type="ChEBI" id="CHEBI:15378"/>
        <dbReference type="ChEBI" id="CHEBI:30616"/>
        <dbReference type="ChEBI" id="CHEBI:43474"/>
        <dbReference type="ChEBI" id="CHEBI:456216"/>
        <dbReference type="EC" id="3.6.4.13"/>
    </reaction>
</comment>
<reference evidence="16 17" key="1">
    <citation type="journal article" date="2019" name="Sci. Rep.">
        <title>Comparative genomics of chytrid fungi reveal insights into the obligate biotrophic and pathogenic lifestyle of Synchytrium endobioticum.</title>
        <authorList>
            <person name="van de Vossenberg B.T.L.H."/>
            <person name="Warris S."/>
            <person name="Nguyen H.D.T."/>
            <person name="van Gent-Pelzer M.P.E."/>
            <person name="Joly D.L."/>
            <person name="van de Geest H.C."/>
            <person name="Bonants P.J.M."/>
            <person name="Smith D.S."/>
            <person name="Levesque C.A."/>
            <person name="van der Lee T.A.J."/>
        </authorList>
    </citation>
    <scope>NUCLEOTIDE SEQUENCE [LARGE SCALE GENOMIC DNA]</scope>
    <source>
        <strain evidence="16 17">LEV6574</strain>
    </source>
</reference>
<dbReference type="VEuPathDB" id="FungiDB:SeMB42_g03359"/>
<feature type="region of interest" description="Disordered" evidence="12">
    <location>
        <begin position="1"/>
        <end position="43"/>
    </location>
</feature>
<evidence type="ECO:0000256" key="4">
    <source>
        <dbReference type="ARBA" id="ARBA00012552"/>
    </source>
</evidence>
<dbReference type="InterPro" id="IPR003891">
    <property type="entry name" value="Initiation_fac_eIF4g_MI"/>
</dbReference>
<dbReference type="VEuPathDB" id="FungiDB:SeMB42_g06408"/>
<organism evidence="16 17">
    <name type="scientific">Synchytrium endobioticum</name>
    <dbReference type="NCBI Taxonomy" id="286115"/>
    <lineage>
        <taxon>Eukaryota</taxon>
        <taxon>Fungi</taxon>
        <taxon>Fungi incertae sedis</taxon>
        <taxon>Chytridiomycota</taxon>
        <taxon>Chytridiomycota incertae sedis</taxon>
        <taxon>Chytridiomycetes</taxon>
        <taxon>Synchytriales</taxon>
        <taxon>Synchytriaceae</taxon>
        <taxon>Synchytrium</taxon>
    </lineage>
</organism>
<dbReference type="OrthoDB" id="6692397at2759"/>
<dbReference type="InterPro" id="IPR027417">
    <property type="entry name" value="P-loop_NTPase"/>
</dbReference>
<accession>A0A507CTZ7</accession>
<dbReference type="GO" id="GO:0045025">
    <property type="term" value="C:mitochondrial degradosome"/>
    <property type="evidence" value="ECO:0007669"/>
    <property type="project" value="TreeGrafter"/>
</dbReference>
<dbReference type="PANTHER" id="PTHR12131">
    <property type="entry name" value="ATP-DEPENDENT RNA AND DNA HELICASE"/>
    <property type="match status" value="1"/>
</dbReference>
<evidence type="ECO:0000256" key="1">
    <source>
        <dbReference type="ARBA" id="ARBA00001936"/>
    </source>
</evidence>
<dbReference type="FunFam" id="3.40.50.300:FF:000269">
    <property type="entry name" value="ATP-dependent RNA helicase SUPV3L1, mitochondrial"/>
    <property type="match status" value="1"/>
</dbReference>
<dbReference type="InterPro" id="IPR050699">
    <property type="entry name" value="RNA-DNA_Helicase"/>
</dbReference>
<dbReference type="InterPro" id="IPR055206">
    <property type="entry name" value="DEXQc_SUV3"/>
</dbReference>
<evidence type="ECO:0000259" key="14">
    <source>
        <dbReference type="PROSITE" id="PS51194"/>
    </source>
</evidence>
<dbReference type="SUPFAM" id="SSF52540">
    <property type="entry name" value="P-loop containing nucleoside triphosphate hydrolases"/>
    <property type="match status" value="1"/>
</dbReference>
<evidence type="ECO:0000259" key="13">
    <source>
        <dbReference type="PROSITE" id="PS51192"/>
    </source>
</evidence>
<evidence type="ECO:0000313" key="17">
    <source>
        <dbReference type="Proteomes" id="UP000320475"/>
    </source>
</evidence>
<dbReference type="CDD" id="cd17913">
    <property type="entry name" value="DEXQc_Suv3"/>
    <property type="match status" value="1"/>
</dbReference>
<keyword evidence="7" id="KW-0347">Helicase</keyword>
<evidence type="ECO:0000256" key="8">
    <source>
        <dbReference type="ARBA" id="ARBA00022840"/>
    </source>
</evidence>
<dbReference type="EMBL" id="QEAM01000261">
    <property type="protein sequence ID" value="TPX42629.1"/>
    <property type="molecule type" value="Genomic_DNA"/>
</dbReference>
<evidence type="ECO:0000259" key="15">
    <source>
        <dbReference type="PROSITE" id="PS51366"/>
    </source>
</evidence>
<dbReference type="Gene3D" id="3.40.50.300">
    <property type="entry name" value="P-loop containing nucleotide triphosphate hydrolases"/>
    <property type="match status" value="2"/>
</dbReference>
<dbReference type="Gene3D" id="1.20.58.1080">
    <property type="match status" value="1"/>
</dbReference>
<dbReference type="GO" id="GO:0005759">
    <property type="term" value="C:mitochondrial matrix"/>
    <property type="evidence" value="ECO:0007669"/>
    <property type="project" value="UniProtKB-SubCell"/>
</dbReference>
<evidence type="ECO:0000256" key="12">
    <source>
        <dbReference type="SAM" id="MobiDB-lite"/>
    </source>
</evidence>
<dbReference type="CDD" id="cd18805">
    <property type="entry name" value="SF2_C_suv3"/>
    <property type="match status" value="1"/>
</dbReference>
<dbReference type="InterPro" id="IPR041082">
    <property type="entry name" value="Suv3_C_1"/>
</dbReference>
<evidence type="ECO:0000313" key="16">
    <source>
        <dbReference type="EMBL" id="TPX42629.1"/>
    </source>
</evidence>
<dbReference type="SUPFAM" id="SSF48371">
    <property type="entry name" value="ARM repeat"/>
    <property type="match status" value="1"/>
</dbReference>
<proteinExistence type="predicted"/>
<name>A0A507CTZ7_9FUNG</name>
<evidence type="ECO:0000256" key="7">
    <source>
        <dbReference type="ARBA" id="ARBA00022806"/>
    </source>
</evidence>